<evidence type="ECO:0000313" key="2">
    <source>
        <dbReference type="EMBL" id="HGK53938.1"/>
    </source>
</evidence>
<accession>A0A7V4E296</accession>
<organism evidence="2">
    <name type="scientific">candidate division WOR-3 bacterium</name>
    <dbReference type="NCBI Taxonomy" id="2052148"/>
    <lineage>
        <taxon>Bacteria</taxon>
        <taxon>Bacteria division WOR-3</taxon>
    </lineage>
</organism>
<comment type="caution">
    <text evidence="2">The sequence shown here is derived from an EMBL/GenBank/DDBJ whole genome shotgun (WGS) entry which is preliminary data.</text>
</comment>
<protein>
    <recommendedName>
        <fullName evidence="3">DUF3139 domain-containing protein</fullName>
    </recommendedName>
</protein>
<proteinExistence type="predicted"/>
<gene>
    <name evidence="2" type="ORF">ENU72_02820</name>
</gene>
<evidence type="ECO:0000256" key="1">
    <source>
        <dbReference type="SAM" id="Phobius"/>
    </source>
</evidence>
<keyword evidence="1" id="KW-1133">Transmembrane helix</keyword>
<reference evidence="2" key="1">
    <citation type="journal article" date="2020" name="mSystems">
        <title>Genome- and Community-Level Interaction Insights into Carbon Utilization and Element Cycling Functions of Hydrothermarchaeota in Hydrothermal Sediment.</title>
        <authorList>
            <person name="Zhou Z."/>
            <person name="Liu Y."/>
            <person name="Xu W."/>
            <person name="Pan J."/>
            <person name="Luo Z.H."/>
            <person name="Li M."/>
        </authorList>
    </citation>
    <scope>NUCLEOTIDE SEQUENCE [LARGE SCALE GENOMIC DNA]</scope>
    <source>
        <strain evidence="2">SpSt-695</strain>
    </source>
</reference>
<name>A0A7V4E296_UNCW3</name>
<feature type="transmembrane region" description="Helical" evidence="1">
    <location>
        <begin position="12"/>
        <end position="34"/>
    </location>
</feature>
<sequence>MRRGFVKFLIPILILGVLVYLGIPILISHLRFLAIKDRTKEMAKFSKFYSRGEIISKILERANENNVKIDSSWIEIWEEGGYTKIRFYYEDTIRYLGRYTLIRPHEVYVEEIPTFITPKY</sequence>
<dbReference type="AlphaFoldDB" id="A0A7V4E296"/>
<keyword evidence="1" id="KW-0812">Transmembrane</keyword>
<keyword evidence="1" id="KW-0472">Membrane</keyword>
<dbReference type="EMBL" id="DTDP01000125">
    <property type="protein sequence ID" value="HGK53938.1"/>
    <property type="molecule type" value="Genomic_DNA"/>
</dbReference>
<evidence type="ECO:0008006" key="3">
    <source>
        <dbReference type="Google" id="ProtNLM"/>
    </source>
</evidence>